<accession>A0A975BUV5</accession>
<evidence type="ECO:0000313" key="2">
    <source>
        <dbReference type="Proteomes" id="UP000663722"/>
    </source>
</evidence>
<sequence length="130" mass="14890">MTTSLFPVFNHQLTPEQESDARTSIGVGEIIALPPDLKELWGQIPPHLSELGDYLEPVKDWLASRAKAGDYVLIQGDFGACYIMVRFAFENRLIPVYATTKREAVEEHQEDGTVKMIHQFRHQIFRKYGK</sequence>
<name>A0A975BUV5_9BACT</name>
<dbReference type="KEGG" id="dmm:dnm_081220"/>
<dbReference type="AlphaFoldDB" id="A0A975BUV5"/>
<gene>
    <name evidence="1" type="ORF">dnm_081220</name>
</gene>
<dbReference type="EMBL" id="CP061800">
    <property type="protein sequence ID" value="QTA92048.1"/>
    <property type="molecule type" value="Genomic_DNA"/>
</dbReference>
<keyword evidence="2" id="KW-1185">Reference proteome</keyword>
<dbReference type="RefSeq" id="WP_207679575.1">
    <property type="nucleotide sequence ID" value="NZ_CP061800.1"/>
</dbReference>
<protein>
    <submittedName>
        <fullName evidence="1">Uncharacterized protein</fullName>
    </submittedName>
</protein>
<reference evidence="1" key="1">
    <citation type="journal article" date="2021" name="Microb. Physiol.">
        <title>Proteogenomic Insights into the Physiology of Marine, Sulfate-Reducing, Filamentous Desulfonema limicola and Desulfonema magnum.</title>
        <authorList>
            <person name="Schnaars V."/>
            <person name="Wohlbrand L."/>
            <person name="Scheve S."/>
            <person name="Hinrichs C."/>
            <person name="Reinhardt R."/>
            <person name="Rabus R."/>
        </authorList>
    </citation>
    <scope>NUCLEOTIDE SEQUENCE</scope>
    <source>
        <strain evidence="1">4be13</strain>
    </source>
</reference>
<proteinExistence type="predicted"/>
<dbReference type="NCBIfam" id="NF040559">
    <property type="entry name" value="CAS_Csx20"/>
    <property type="match status" value="1"/>
</dbReference>
<evidence type="ECO:0000313" key="1">
    <source>
        <dbReference type="EMBL" id="QTA92048.1"/>
    </source>
</evidence>
<dbReference type="InterPro" id="IPR049811">
    <property type="entry name" value="MJ1673-like_dom"/>
</dbReference>
<organism evidence="1 2">
    <name type="scientific">Desulfonema magnum</name>
    <dbReference type="NCBI Taxonomy" id="45655"/>
    <lineage>
        <taxon>Bacteria</taxon>
        <taxon>Pseudomonadati</taxon>
        <taxon>Thermodesulfobacteriota</taxon>
        <taxon>Desulfobacteria</taxon>
        <taxon>Desulfobacterales</taxon>
        <taxon>Desulfococcaceae</taxon>
        <taxon>Desulfonema</taxon>
    </lineage>
</organism>
<dbReference type="Proteomes" id="UP000663722">
    <property type="component" value="Chromosome"/>
</dbReference>